<name>A0A2N9EYS0_FAGSY</name>
<feature type="transmembrane region" description="Helical" evidence="1">
    <location>
        <begin position="12"/>
        <end position="39"/>
    </location>
</feature>
<keyword evidence="1" id="KW-0472">Membrane</keyword>
<evidence type="ECO:0000256" key="1">
    <source>
        <dbReference type="SAM" id="Phobius"/>
    </source>
</evidence>
<reference evidence="2" key="1">
    <citation type="submission" date="2018-02" db="EMBL/GenBank/DDBJ databases">
        <authorList>
            <person name="Cohen D.B."/>
            <person name="Kent A.D."/>
        </authorList>
    </citation>
    <scope>NUCLEOTIDE SEQUENCE</scope>
</reference>
<sequence length="115" mass="12622">MAYLFVCRVEGVAVILGLGFGDCATSIYAAVILTFLPLVEILPFRESAVVFLLSAVQQPLWSWSAFPSFTLLLGSLFASGKDSPLFSESVICFSSAVWKKLSNGHWYQEARVCHP</sequence>
<organism evidence="2">
    <name type="scientific">Fagus sylvatica</name>
    <name type="common">Beechnut</name>
    <dbReference type="NCBI Taxonomy" id="28930"/>
    <lineage>
        <taxon>Eukaryota</taxon>
        <taxon>Viridiplantae</taxon>
        <taxon>Streptophyta</taxon>
        <taxon>Embryophyta</taxon>
        <taxon>Tracheophyta</taxon>
        <taxon>Spermatophyta</taxon>
        <taxon>Magnoliopsida</taxon>
        <taxon>eudicotyledons</taxon>
        <taxon>Gunneridae</taxon>
        <taxon>Pentapetalae</taxon>
        <taxon>rosids</taxon>
        <taxon>fabids</taxon>
        <taxon>Fagales</taxon>
        <taxon>Fagaceae</taxon>
        <taxon>Fagus</taxon>
    </lineage>
</organism>
<keyword evidence="1" id="KW-0812">Transmembrane</keyword>
<proteinExistence type="predicted"/>
<accession>A0A2N9EYS0</accession>
<keyword evidence="1" id="KW-1133">Transmembrane helix</keyword>
<evidence type="ECO:0000313" key="2">
    <source>
        <dbReference type="EMBL" id="SPC83886.1"/>
    </source>
</evidence>
<gene>
    <name evidence="2" type="ORF">FSB_LOCUS11768</name>
</gene>
<protein>
    <submittedName>
        <fullName evidence="2">Uncharacterized protein</fullName>
    </submittedName>
</protein>
<dbReference type="EMBL" id="OIVN01000671">
    <property type="protein sequence ID" value="SPC83886.1"/>
    <property type="molecule type" value="Genomic_DNA"/>
</dbReference>
<dbReference type="AlphaFoldDB" id="A0A2N9EYS0"/>